<dbReference type="EMBL" id="FMZM01000006">
    <property type="protein sequence ID" value="SDD11502.1"/>
    <property type="molecule type" value="Genomic_DNA"/>
</dbReference>
<evidence type="ECO:0000256" key="1">
    <source>
        <dbReference type="SAM" id="SignalP"/>
    </source>
</evidence>
<feature type="signal peptide" evidence="1">
    <location>
        <begin position="1"/>
        <end position="26"/>
    </location>
</feature>
<dbReference type="STRING" id="1045774.SAMN05421872_1067"/>
<sequence>MRALRPLAVLSATAAVIALGIGPAAANDIQFSFHGASARYTDATDTLCAKAVNDTGAGLEDYAYALIQNASGGTVASSPFASQGQGWRCTGNLSIPEDRLYTLVLFDCTRIPGTDCGGTTRQFYS</sequence>
<organism evidence="2 3">
    <name type="scientific">Nocardioides lianchengensis</name>
    <dbReference type="NCBI Taxonomy" id="1045774"/>
    <lineage>
        <taxon>Bacteria</taxon>
        <taxon>Bacillati</taxon>
        <taxon>Actinomycetota</taxon>
        <taxon>Actinomycetes</taxon>
        <taxon>Propionibacteriales</taxon>
        <taxon>Nocardioidaceae</taxon>
        <taxon>Nocardioides</taxon>
    </lineage>
</organism>
<gene>
    <name evidence="2" type="ORF">SAMN05421872_1067</name>
</gene>
<evidence type="ECO:0000313" key="2">
    <source>
        <dbReference type="EMBL" id="SDD11502.1"/>
    </source>
</evidence>
<protein>
    <recommendedName>
        <fullName evidence="4">Secreted protein</fullName>
    </recommendedName>
</protein>
<dbReference type="OrthoDB" id="5198211at2"/>
<evidence type="ECO:0008006" key="4">
    <source>
        <dbReference type="Google" id="ProtNLM"/>
    </source>
</evidence>
<dbReference type="AlphaFoldDB" id="A0A1G6S3K7"/>
<keyword evidence="1" id="KW-0732">Signal</keyword>
<evidence type="ECO:0000313" key="3">
    <source>
        <dbReference type="Proteomes" id="UP000199034"/>
    </source>
</evidence>
<dbReference type="RefSeq" id="WP_139175498.1">
    <property type="nucleotide sequence ID" value="NZ_FMZM01000006.1"/>
</dbReference>
<accession>A0A1G6S3K7</accession>
<feature type="chain" id="PRO_5011643356" description="Secreted protein" evidence="1">
    <location>
        <begin position="27"/>
        <end position="125"/>
    </location>
</feature>
<keyword evidence="3" id="KW-1185">Reference proteome</keyword>
<proteinExistence type="predicted"/>
<reference evidence="2 3" key="1">
    <citation type="submission" date="2016-10" db="EMBL/GenBank/DDBJ databases">
        <authorList>
            <person name="de Groot N.N."/>
        </authorList>
    </citation>
    <scope>NUCLEOTIDE SEQUENCE [LARGE SCALE GENOMIC DNA]</scope>
    <source>
        <strain evidence="2 3">CGMCC 4.6858</strain>
    </source>
</reference>
<dbReference type="Proteomes" id="UP000199034">
    <property type="component" value="Unassembled WGS sequence"/>
</dbReference>
<name>A0A1G6S3K7_9ACTN</name>